<feature type="transmembrane region" description="Helical" evidence="1">
    <location>
        <begin position="62"/>
        <end position="80"/>
    </location>
</feature>
<accession>X0U0M5</accession>
<evidence type="ECO:0000313" key="2">
    <source>
        <dbReference type="EMBL" id="GAF99373.1"/>
    </source>
</evidence>
<feature type="non-terminal residue" evidence="2">
    <location>
        <position position="1"/>
    </location>
</feature>
<feature type="transmembrane region" description="Helical" evidence="1">
    <location>
        <begin position="30"/>
        <end position="50"/>
    </location>
</feature>
<gene>
    <name evidence="2" type="ORF">S01H1_20397</name>
</gene>
<name>X0U0M5_9ZZZZ</name>
<feature type="transmembrane region" description="Helical" evidence="1">
    <location>
        <begin position="6"/>
        <end position="23"/>
    </location>
</feature>
<keyword evidence="1" id="KW-1133">Transmembrane helix</keyword>
<keyword evidence="1" id="KW-0812">Transmembrane</keyword>
<sequence length="281" mass="31108">NARGYWIWPLWLVLAVLPVVPVLATPHTGYLCGVGFAVAMVLGPGLGRGIKWIGMGKWCRPVALWFLVATCVYIPIYRTLWRGIMAAERYTIAEMKAEPPPEGVTDIFLLNLPFVNIYSQICLTEVWGGAMSDVRCHVLTYSPVLLRMEQPCRLTQLDKHSFSISVEGRPYFSGLLGRFLIDGLRDSGPFKTGQVIVGEHFDVRILQADTEGVRVLLFTFHEPLASDRHRFYLTTRECGALRLTFADPDGGQRPPAPVEATPLSLHNVATAAGRLSLGESA</sequence>
<proteinExistence type="predicted"/>
<dbReference type="EMBL" id="BARS01011156">
    <property type="protein sequence ID" value="GAF99373.1"/>
    <property type="molecule type" value="Genomic_DNA"/>
</dbReference>
<keyword evidence="1" id="KW-0472">Membrane</keyword>
<organism evidence="2">
    <name type="scientific">marine sediment metagenome</name>
    <dbReference type="NCBI Taxonomy" id="412755"/>
    <lineage>
        <taxon>unclassified sequences</taxon>
        <taxon>metagenomes</taxon>
        <taxon>ecological metagenomes</taxon>
    </lineage>
</organism>
<evidence type="ECO:0000256" key="1">
    <source>
        <dbReference type="SAM" id="Phobius"/>
    </source>
</evidence>
<reference evidence="2" key="1">
    <citation type="journal article" date="2014" name="Front. Microbiol.">
        <title>High frequency of phylogenetically diverse reductive dehalogenase-homologous genes in deep subseafloor sedimentary metagenomes.</title>
        <authorList>
            <person name="Kawai M."/>
            <person name="Futagami T."/>
            <person name="Toyoda A."/>
            <person name="Takaki Y."/>
            <person name="Nishi S."/>
            <person name="Hori S."/>
            <person name="Arai W."/>
            <person name="Tsubouchi T."/>
            <person name="Morono Y."/>
            <person name="Uchiyama I."/>
            <person name="Ito T."/>
            <person name="Fujiyama A."/>
            <person name="Inagaki F."/>
            <person name="Takami H."/>
        </authorList>
    </citation>
    <scope>NUCLEOTIDE SEQUENCE</scope>
    <source>
        <strain evidence="2">Expedition CK06-06</strain>
    </source>
</reference>
<dbReference type="AlphaFoldDB" id="X0U0M5"/>
<protein>
    <submittedName>
        <fullName evidence="2">Uncharacterized protein</fullName>
    </submittedName>
</protein>
<comment type="caution">
    <text evidence="2">The sequence shown here is derived from an EMBL/GenBank/DDBJ whole genome shotgun (WGS) entry which is preliminary data.</text>
</comment>
<feature type="non-terminal residue" evidence="2">
    <location>
        <position position="281"/>
    </location>
</feature>